<accession>A0A2A4GVI2</accession>
<evidence type="ECO:0000313" key="3">
    <source>
        <dbReference type="Proteomes" id="UP000218335"/>
    </source>
</evidence>
<dbReference type="Pfam" id="PF01966">
    <property type="entry name" value="HD"/>
    <property type="match status" value="1"/>
</dbReference>
<reference evidence="2 3" key="1">
    <citation type="journal article" date="2017" name="PLoS ONE">
        <title>Development of a real-time PCR for detection of Staphylococcus pseudintermedius using a novel automated comparison of whole-genome sequences.</title>
        <authorList>
            <person name="Verstappen K.M."/>
            <person name="Huijbregts L."/>
            <person name="Spaninks M."/>
            <person name="Wagenaar J.A."/>
            <person name="Fluit A.C."/>
            <person name="Duim B."/>
        </authorList>
    </citation>
    <scope>NUCLEOTIDE SEQUENCE [LARGE SCALE GENOMIC DNA]</scope>
    <source>
        <strain evidence="2 3">215070706401-1</strain>
    </source>
</reference>
<dbReference type="Gene3D" id="1.10.472.50">
    <property type="entry name" value="HD-domain/PDEase-like"/>
    <property type="match status" value="1"/>
</dbReference>
<dbReference type="RefSeq" id="WP_096593657.1">
    <property type="nucleotide sequence ID" value="NZ_MWUU01000012.1"/>
</dbReference>
<feature type="domain" description="HD/PDEase" evidence="1">
    <location>
        <begin position="21"/>
        <end position="136"/>
    </location>
</feature>
<organism evidence="2 3">
    <name type="scientific">Staphylococcus delphini</name>
    <dbReference type="NCBI Taxonomy" id="53344"/>
    <lineage>
        <taxon>Bacteria</taxon>
        <taxon>Bacillati</taxon>
        <taxon>Bacillota</taxon>
        <taxon>Bacilli</taxon>
        <taxon>Bacillales</taxon>
        <taxon>Staphylococcaceae</taxon>
        <taxon>Staphylococcus</taxon>
        <taxon>Staphylococcus intermedius group</taxon>
    </lineage>
</organism>
<dbReference type="AlphaFoldDB" id="A0A2A4GVI2"/>
<dbReference type="Gene3D" id="1.20.58.1910">
    <property type="match status" value="1"/>
</dbReference>
<dbReference type="PANTHER" id="PTHR33594:SF1">
    <property type="entry name" value="HD_PDEASE DOMAIN-CONTAINING PROTEIN"/>
    <property type="match status" value="1"/>
</dbReference>
<dbReference type="InterPro" id="IPR003607">
    <property type="entry name" value="HD/PDEase_dom"/>
</dbReference>
<dbReference type="GO" id="GO:0016787">
    <property type="term" value="F:hydrolase activity"/>
    <property type="evidence" value="ECO:0007669"/>
    <property type="project" value="UniProtKB-KW"/>
</dbReference>
<sequence>MKQHTIQAAEQYMRKAHQHDSSGHDTAHVLRVRKRALEIAQHYPSADHYHIEMASLLHDTVDDKLVDAQSARQALLHFFEEQQVATIDQEAIFYIIDHMSFRKTETVGTLKTIEAQIVQDADRLDAMGAIGIARTFQFAGHFNEPMWTGTHSLTEMQQLSKIDAVPPSAIKHFFEKLLKLQDLMNTPVAKDMAQQRHDFMESFLQQFFAEWDTEIKRS</sequence>
<comment type="caution">
    <text evidence="2">The sequence shown here is derived from an EMBL/GenBank/DDBJ whole genome shotgun (WGS) entry which is preliminary data.</text>
</comment>
<dbReference type="SMART" id="SM00471">
    <property type="entry name" value="HDc"/>
    <property type="match status" value="1"/>
</dbReference>
<proteinExistence type="predicted"/>
<dbReference type="InterPro" id="IPR006674">
    <property type="entry name" value="HD_domain"/>
</dbReference>
<dbReference type="Proteomes" id="UP000218335">
    <property type="component" value="Unassembled WGS sequence"/>
</dbReference>
<keyword evidence="2" id="KW-0378">Hydrolase</keyword>
<dbReference type="EMBL" id="MWUU01000012">
    <property type="protein sequence ID" value="PCF54447.1"/>
    <property type="molecule type" value="Genomic_DNA"/>
</dbReference>
<dbReference type="SUPFAM" id="SSF109604">
    <property type="entry name" value="HD-domain/PDEase-like"/>
    <property type="match status" value="1"/>
</dbReference>
<evidence type="ECO:0000259" key="1">
    <source>
        <dbReference type="SMART" id="SM00471"/>
    </source>
</evidence>
<name>A0A2A4GVI2_9STAP</name>
<dbReference type="PANTHER" id="PTHR33594">
    <property type="entry name" value="SUPERFAMILY HYDROLASE, PUTATIVE (AFU_ORTHOLOGUE AFUA_1G03035)-RELATED"/>
    <property type="match status" value="1"/>
</dbReference>
<evidence type="ECO:0000313" key="2">
    <source>
        <dbReference type="EMBL" id="PCF54447.1"/>
    </source>
</evidence>
<gene>
    <name evidence="2" type="ORF">B5C08_09400</name>
</gene>
<dbReference type="CDD" id="cd00077">
    <property type="entry name" value="HDc"/>
    <property type="match status" value="1"/>
</dbReference>
<protein>
    <submittedName>
        <fullName evidence="2">Phosphohydrolase</fullName>
    </submittedName>
</protein>